<name>A0A137NPJ3_CONC2</name>
<feature type="compositionally biased region" description="Pro residues" evidence="1">
    <location>
        <begin position="120"/>
        <end position="137"/>
    </location>
</feature>
<organism evidence="3 4">
    <name type="scientific">Conidiobolus coronatus (strain ATCC 28846 / CBS 209.66 / NRRL 28638)</name>
    <name type="common">Delacroixia coronata</name>
    <dbReference type="NCBI Taxonomy" id="796925"/>
    <lineage>
        <taxon>Eukaryota</taxon>
        <taxon>Fungi</taxon>
        <taxon>Fungi incertae sedis</taxon>
        <taxon>Zoopagomycota</taxon>
        <taxon>Entomophthoromycotina</taxon>
        <taxon>Entomophthoromycetes</taxon>
        <taxon>Entomophthorales</taxon>
        <taxon>Ancylistaceae</taxon>
        <taxon>Conidiobolus</taxon>
    </lineage>
</organism>
<dbReference type="Proteomes" id="UP000070444">
    <property type="component" value="Unassembled WGS sequence"/>
</dbReference>
<gene>
    <name evidence="3" type="ORF">CONCODRAFT_21054</name>
</gene>
<dbReference type="AlphaFoldDB" id="A0A137NPJ3"/>
<sequence length="137" mass="15822">MSLNGLYIVFGILGVLYIASMIICIVDLCYIRFFFKISSTVYESKDYLAKLESNVESSETFENIRSPPGSFIVSLILSIIRLYLNRKRMPNSSYRNRRMLDNDHTDIEIIVDELYSSRDPSPPPKYRLSIPPPAYKP</sequence>
<keyword evidence="2" id="KW-1133">Transmembrane helix</keyword>
<evidence type="ECO:0000313" key="4">
    <source>
        <dbReference type="Proteomes" id="UP000070444"/>
    </source>
</evidence>
<accession>A0A137NPJ3</accession>
<proteinExistence type="predicted"/>
<feature type="transmembrane region" description="Helical" evidence="2">
    <location>
        <begin position="7"/>
        <end position="35"/>
    </location>
</feature>
<feature type="region of interest" description="Disordered" evidence="1">
    <location>
        <begin position="116"/>
        <end position="137"/>
    </location>
</feature>
<protein>
    <submittedName>
        <fullName evidence="3">Uncharacterized protein</fullName>
    </submittedName>
</protein>
<keyword evidence="4" id="KW-1185">Reference proteome</keyword>
<keyword evidence="2" id="KW-0812">Transmembrane</keyword>
<evidence type="ECO:0000256" key="1">
    <source>
        <dbReference type="SAM" id="MobiDB-lite"/>
    </source>
</evidence>
<keyword evidence="2" id="KW-0472">Membrane</keyword>
<feature type="transmembrane region" description="Helical" evidence="2">
    <location>
        <begin position="67"/>
        <end position="84"/>
    </location>
</feature>
<evidence type="ECO:0000313" key="3">
    <source>
        <dbReference type="EMBL" id="KXN64660.1"/>
    </source>
</evidence>
<reference evidence="3 4" key="1">
    <citation type="journal article" date="2015" name="Genome Biol. Evol.">
        <title>Phylogenomic analyses indicate that early fungi evolved digesting cell walls of algal ancestors of land plants.</title>
        <authorList>
            <person name="Chang Y."/>
            <person name="Wang S."/>
            <person name="Sekimoto S."/>
            <person name="Aerts A.L."/>
            <person name="Choi C."/>
            <person name="Clum A."/>
            <person name="LaButti K.M."/>
            <person name="Lindquist E.A."/>
            <person name="Yee Ngan C."/>
            <person name="Ohm R.A."/>
            <person name="Salamov A.A."/>
            <person name="Grigoriev I.V."/>
            <person name="Spatafora J.W."/>
            <person name="Berbee M.L."/>
        </authorList>
    </citation>
    <scope>NUCLEOTIDE SEQUENCE [LARGE SCALE GENOMIC DNA]</scope>
    <source>
        <strain evidence="3 4">NRRL 28638</strain>
    </source>
</reference>
<dbReference type="EMBL" id="KQ965300">
    <property type="protein sequence ID" value="KXN64660.1"/>
    <property type="molecule type" value="Genomic_DNA"/>
</dbReference>
<evidence type="ECO:0000256" key="2">
    <source>
        <dbReference type="SAM" id="Phobius"/>
    </source>
</evidence>